<dbReference type="Gene3D" id="3.30.1490.190">
    <property type="match status" value="1"/>
</dbReference>
<protein>
    <submittedName>
        <fullName evidence="9">Transcriptional repressor</fullName>
    </submittedName>
</protein>
<comment type="cofactor">
    <cofactor evidence="8">
        <name>Mn(2+)</name>
        <dbReference type="ChEBI" id="CHEBI:29035"/>
    </cofactor>
    <cofactor evidence="8">
        <name>Fe(2+)</name>
        <dbReference type="ChEBI" id="CHEBI:29033"/>
    </cofactor>
    <text evidence="8">Binds 1 Mn(2+) or Fe(2+) ion per subunit.</text>
</comment>
<dbReference type="Pfam" id="PF01475">
    <property type="entry name" value="FUR"/>
    <property type="match status" value="1"/>
</dbReference>
<sequence length="140" mass="16808">MDKSEVIGLIKKDKKRLTKAKLLIIDYFEDNTDFVDVNTVCEFIGSFADVTTIYRNLEYLEQIGYLELYMRDDKRWYRKKEDYEAHEHYITCKICGKKELLHFCPFTNLENKDIKDFDVKEHIFELIGICNSCRNNKNEK</sequence>
<keyword evidence="8" id="KW-0408">Iron</keyword>
<evidence type="ECO:0000256" key="8">
    <source>
        <dbReference type="PIRSR" id="PIRSR602481-2"/>
    </source>
</evidence>
<accession>A0A371INM7</accession>
<evidence type="ECO:0000256" key="4">
    <source>
        <dbReference type="ARBA" id="ARBA00023015"/>
    </source>
</evidence>
<dbReference type="SUPFAM" id="SSF46785">
    <property type="entry name" value="Winged helix' DNA-binding domain"/>
    <property type="match status" value="1"/>
</dbReference>
<comment type="similarity">
    <text evidence="1">Belongs to the Fur family.</text>
</comment>
<feature type="binding site" evidence="7">
    <location>
        <position position="92"/>
    </location>
    <ligand>
        <name>Zn(2+)</name>
        <dbReference type="ChEBI" id="CHEBI:29105"/>
    </ligand>
</feature>
<dbReference type="InterPro" id="IPR043135">
    <property type="entry name" value="Fur_C"/>
</dbReference>
<keyword evidence="2" id="KW-0678">Repressor</keyword>
<dbReference type="GO" id="GO:0046872">
    <property type="term" value="F:metal ion binding"/>
    <property type="evidence" value="ECO:0007669"/>
    <property type="project" value="UniProtKB-KW"/>
</dbReference>
<organism evidence="9 10">
    <name type="scientific">Criibacterium bergeronii</name>
    <dbReference type="NCBI Taxonomy" id="1871336"/>
    <lineage>
        <taxon>Bacteria</taxon>
        <taxon>Bacillati</taxon>
        <taxon>Bacillota</taxon>
        <taxon>Clostridia</taxon>
        <taxon>Peptostreptococcales</taxon>
        <taxon>Filifactoraceae</taxon>
        <taxon>Criibacterium</taxon>
    </lineage>
</organism>
<comment type="caution">
    <text evidence="9">The sequence shown here is derived from an EMBL/GenBank/DDBJ whole genome shotgun (WGS) entry which is preliminary data.</text>
</comment>
<dbReference type="InterPro" id="IPR002481">
    <property type="entry name" value="FUR"/>
</dbReference>
<dbReference type="GO" id="GO:0003677">
    <property type="term" value="F:DNA binding"/>
    <property type="evidence" value="ECO:0007669"/>
    <property type="project" value="UniProtKB-KW"/>
</dbReference>
<dbReference type="InterPro" id="IPR036388">
    <property type="entry name" value="WH-like_DNA-bd_sf"/>
</dbReference>
<evidence type="ECO:0000256" key="1">
    <source>
        <dbReference type="ARBA" id="ARBA00007957"/>
    </source>
</evidence>
<evidence type="ECO:0000313" key="9">
    <source>
        <dbReference type="EMBL" id="RDY22097.1"/>
    </source>
</evidence>
<evidence type="ECO:0000256" key="5">
    <source>
        <dbReference type="ARBA" id="ARBA00023125"/>
    </source>
</evidence>
<dbReference type="Gene3D" id="1.10.10.10">
    <property type="entry name" value="Winged helix-like DNA-binding domain superfamily/Winged helix DNA-binding domain"/>
    <property type="match status" value="1"/>
</dbReference>
<feature type="binding site" evidence="7">
    <location>
        <position position="133"/>
    </location>
    <ligand>
        <name>Zn(2+)</name>
        <dbReference type="ChEBI" id="CHEBI:29105"/>
    </ligand>
</feature>
<evidence type="ECO:0000313" key="10">
    <source>
        <dbReference type="Proteomes" id="UP000093352"/>
    </source>
</evidence>
<dbReference type="GO" id="GO:0003700">
    <property type="term" value="F:DNA-binding transcription factor activity"/>
    <property type="evidence" value="ECO:0007669"/>
    <property type="project" value="InterPro"/>
</dbReference>
<dbReference type="STRING" id="1871336.BBG48_07645"/>
<feature type="binding site" evidence="7">
    <location>
        <position position="130"/>
    </location>
    <ligand>
        <name>Zn(2+)</name>
        <dbReference type="ChEBI" id="CHEBI:29105"/>
    </ligand>
</feature>
<keyword evidence="5" id="KW-0238">DNA-binding</keyword>
<gene>
    <name evidence="9" type="ORF">BBG48_001775</name>
</gene>
<evidence type="ECO:0000256" key="3">
    <source>
        <dbReference type="ARBA" id="ARBA00022833"/>
    </source>
</evidence>
<feature type="binding site" evidence="7">
    <location>
        <position position="95"/>
    </location>
    <ligand>
        <name>Zn(2+)</name>
        <dbReference type="ChEBI" id="CHEBI:29105"/>
    </ligand>
</feature>
<dbReference type="EMBL" id="MBEW02000002">
    <property type="protein sequence ID" value="RDY22097.1"/>
    <property type="molecule type" value="Genomic_DNA"/>
</dbReference>
<evidence type="ECO:0000256" key="7">
    <source>
        <dbReference type="PIRSR" id="PIRSR602481-1"/>
    </source>
</evidence>
<keyword evidence="3 7" id="KW-0862">Zinc</keyword>
<reference evidence="9 10" key="1">
    <citation type="journal article" date="2016" name="Genome Announc.">
        <title>Draft Genome Sequence of Criibacterium bergeronii gen. nov., sp. nov., Strain CCRI-22567T, Isolated from a Vaginal Sample from a Woman with Bacterial Vaginosis.</title>
        <authorList>
            <person name="Maheux A.F."/>
            <person name="Berube E."/>
            <person name="Boudreau D.K."/>
            <person name="Raymond F."/>
            <person name="Corbeil J."/>
            <person name="Roy P.H."/>
            <person name="Boissinot M."/>
            <person name="Omar R.F."/>
        </authorList>
    </citation>
    <scope>NUCLEOTIDE SEQUENCE [LARGE SCALE GENOMIC DNA]</scope>
    <source>
        <strain evidence="9 10">CCRI-22567</strain>
    </source>
</reference>
<dbReference type="Proteomes" id="UP000093352">
    <property type="component" value="Unassembled WGS sequence"/>
</dbReference>
<keyword evidence="6" id="KW-0804">Transcription</keyword>
<dbReference type="AlphaFoldDB" id="A0A371INM7"/>
<keyword evidence="10" id="KW-1185">Reference proteome</keyword>
<keyword evidence="4" id="KW-0805">Transcription regulation</keyword>
<evidence type="ECO:0000256" key="6">
    <source>
        <dbReference type="ARBA" id="ARBA00023163"/>
    </source>
</evidence>
<keyword evidence="7" id="KW-0479">Metal-binding</keyword>
<comment type="cofactor">
    <cofactor evidence="7">
        <name>Zn(2+)</name>
        <dbReference type="ChEBI" id="CHEBI:29105"/>
    </cofactor>
    <text evidence="7">Binds 1 zinc ion per subunit.</text>
</comment>
<dbReference type="RefSeq" id="WP_068914274.1">
    <property type="nucleotide sequence ID" value="NZ_MBEW02000002.1"/>
</dbReference>
<evidence type="ECO:0000256" key="2">
    <source>
        <dbReference type="ARBA" id="ARBA00022491"/>
    </source>
</evidence>
<dbReference type="InterPro" id="IPR036390">
    <property type="entry name" value="WH_DNA-bd_sf"/>
</dbReference>
<proteinExistence type="inferred from homology"/>
<feature type="binding site" evidence="8">
    <location>
        <position position="122"/>
    </location>
    <ligand>
        <name>Fe cation</name>
        <dbReference type="ChEBI" id="CHEBI:24875"/>
    </ligand>
</feature>
<name>A0A371INM7_9FIRM</name>